<dbReference type="AlphaFoldDB" id="A0A1I2PGX7"/>
<protein>
    <submittedName>
        <fullName evidence="1">Uncharacterized protein</fullName>
    </submittedName>
</protein>
<accession>A0A1I2PGX7</accession>
<proteinExistence type="predicted"/>
<organism evidence="1 2">
    <name type="scientific">Salegentibacter agarivorans</name>
    <dbReference type="NCBI Taxonomy" id="345907"/>
    <lineage>
        <taxon>Bacteria</taxon>
        <taxon>Pseudomonadati</taxon>
        <taxon>Bacteroidota</taxon>
        <taxon>Flavobacteriia</taxon>
        <taxon>Flavobacteriales</taxon>
        <taxon>Flavobacteriaceae</taxon>
        <taxon>Salegentibacter</taxon>
    </lineage>
</organism>
<sequence>MLQLHERRYPYSHDKNLILKNFTDFSEADDDFEPICLLGKYWEFIKDDIENIVSSYK</sequence>
<dbReference type="EMBL" id="FOOH01000031">
    <property type="protein sequence ID" value="SFG15324.1"/>
    <property type="molecule type" value="Genomic_DNA"/>
</dbReference>
<dbReference type="Proteomes" id="UP000199116">
    <property type="component" value="Unassembled WGS sequence"/>
</dbReference>
<evidence type="ECO:0000313" key="2">
    <source>
        <dbReference type="Proteomes" id="UP000199116"/>
    </source>
</evidence>
<evidence type="ECO:0000313" key="1">
    <source>
        <dbReference type="EMBL" id="SFG15324.1"/>
    </source>
</evidence>
<name>A0A1I2PGX7_9FLAO</name>
<reference evidence="2" key="1">
    <citation type="submission" date="2016-10" db="EMBL/GenBank/DDBJ databases">
        <authorList>
            <person name="Varghese N."/>
            <person name="Submissions S."/>
        </authorList>
    </citation>
    <scope>NUCLEOTIDE SEQUENCE [LARGE SCALE GENOMIC DNA]</scope>
    <source>
        <strain evidence="2">DSM 23515</strain>
    </source>
</reference>
<gene>
    <name evidence="1" type="ORF">SAMN04488033_13129</name>
</gene>
<keyword evidence="2" id="KW-1185">Reference proteome</keyword>